<keyword evidence="1" id="KW-1133">Transmembrane helix</keyword>
<reference evidence="2" key="1">
    <citation type="submission" date="2018-02" db="EMBL/GenBank/DDBJ databases">
        <title>Evolution and diversity of non-photosynthetic diatom plastid genomes.</title>
        <authorList>
            <person name="Kamikawa R."/>
            <person name="Ishii K."/>
        </authorList>
    </citation>
    <scope>NUCLEOTIDE SEQUENCE</scope>
    <source>
        <strain evidence="2">NIES 3576</strain>
    </source>
</reference>
<dbReference type="InterPro" id="IPR031383">
    <property type="entry name" value="Ycf90"/>
</dbReference>
<keyword evidence="1" id="KW-0472">Membrane</keyword>
<dbReference type="Pfam" id="PF17088">
    <property type="entry name" value="YCF90"/>
    <property type="match status" value="1"/>
</dbReference>
<feature type="transmembrane region" description="Helical" evidence="1">
    <location>
        <begin position="149"/>
        <end position="171"/>
    </location>
</feature>
<geneLocation type="plastid" evidence="2"/>
<keyword evidence="2" id="KW-0934">Plastid</keyword>
<dbReference type="EMBL" id="AP018508">
    <property type="protein sequence ID" value="BBC77659.1"/>
    <property type="molecule type" value="Genomic_DNA"/>
</dbReference>
<sequence>MKIRQPIAGVLLIFYKLSLARKIIYSILITRFFLFSYKYNIKTAFYLSCITLLSCFFWYDHILYVLGYYKDNSFTKDKNEKTIYNFEDEDEHLTYLLDRSFTQNLIEKFLLTTTSDGFCYFIDPISMFISLFLYFLPEVIKVKILSLHLLVYIKLIPLFIHYLEIIYDLLIPIYNYTFLVKIGRTICPYFIRWHWTFLFLLEYLEKPYVQISRRASYFRRRVLLPNADLSKTKSIKKKLLQKSDKIIPCIRLLYIFHLLLLYWGLFASICGQYFYVPIMVDNVEYAIGFRPKNNVYTLGKTPWQDKREKDYIRPEVLESKNILIHTRSVIESFYDYFVFLYRGSMIEYLIEIILSIVNFLKNLLTSVLKIIYIFIKHKFLL</sequence>
<feature type="transmembrane region" description="Helical" evidence="1">
    <location>
        <begin position="118"/>
        <end position="137"/>
    </location>
</feature>
<organism evidence="2">
    <name type="scientific">Nitzschia sp. NIES-3576</name>
    <dbReference type="NCBI Taxonomy" id="2083273"/>
    <lineage>
        <taxon>Eukaryota</taxon>
        <taxon>Sar</taxon>
        <taxon>Stramenopiles</taxon>
        <taxon>Ochrophyta</taxon>
        <taxon>Bacillariophyta</taxon>
        <taxon>Bacillariophyceae</taxon>
        <taxon>Bacillariophycidae</taxon>
        <taxon>Bacillariales</taxon>
        <taxon>Bacillariaceae</taxon>
        <taxon>Nitzschia</taxon>
    </lineage>
</organism>
<evidence type="ECO:0000313" key="2">
    <source>
        <dbReference type="EMBL" id="BBC77659.1"/>
    </source>
</evidence>
<protein>
    <submittedName>
        <fullName evidence="2">Uncharacterized protein</fullName>
    </submittedName>
</protein>
<proteinExistence type="predicted"/>
<accession>A0A2Z5ZAI0</accession>
<keyword evidence="1" id="KW-0812">Transmembrane</keyword>
<feature type="transmembrane region" description="Helical" evidence="1">
    <location>
        <begin position="44"/>
        <end position="69"/>
    </location>
</feature>
<gene>
    <name evidence="2" type="primary">ycf90</name>
</gene>
<name>A0A2Z5ZAI0_9STRA</name>
<evidence type="ECO:0000256" key="1">
    <source>
        <dbReference type="SAM" id="Phobius"/>
    </source>
</evidence>
<feature type="transmembrane region" description="Helical" evidence="1">
    <location>
        <begin position="252"/>
        <end position="275"/>
    </location>
</feature>
<feature type="transmembrane region" description="Helical" evidence="1">
    <location>
        <begin position="348"/>
        <end position="375"/>
    </location>
</feature>
<dbReference type="AlphaFoldDB" id="A0A2Z5ZAI0"/>